<comment type="subcellular location">
    <subcellularLocation>
        <location evidence="1">Cell membrane</location>
        <topology evidence="1">Multi-pass membrane protein</topology>
    </subcellularLocation>
</comment>
<feature type="transmembrane region" description="Helical" evidence="8">
    <location>
        <begin position="202"/>
        <end position="222"/>
    </location>
</feature>
<accession>A0ABV5YDC9</accession>
<protein>
    <submittedName>
        <fullName evidence="9">FecCD family ABC transporter permease</fullName>
    </submittedName>
</protein>
<keyword evidence="5 8" id="KW-0812">Transmembrane</keyword>
<comment type="caution">
    <text evidence="9">The sequence shown here is derived from an EMBL/GenBank/DDBJ whole genome shotgun (WGS) entry which is preliminary data.</text>
</comment>
<evidence type="ECO:0000256" key="5">
    <source>
        <dbReference type="ARBA" id="ARBA00022692"/>
    </source>
</evidence>
<feature type="transmembrane region" description="Helical" evidence="8">
    <location>
        <begin position="105"/>
        <end position="124"/>
    </location>
</feature>
<evidence type="ECO:0000256" key="6">
    <source>
        <dbReference type="ARBA" id="ARBA00022989"/>
    </source>
</evidence>
<comment type="similarity">
    <text evidence="2">Belongs to the binding-protein-dependent transport system permease family. FecCD subfamily.</text>
</comment>
<evidence type="ECO:0000256" key="3">
    <source>
        <dbReference type="ARBA" id="ARBA00022448"/>
    </source>
</evidence>
<reference evidence="9 10" key="1">
    <citation type="submission" date="2024-09" db="EMBL/GenBank/DDBJ databases">
        <authorList>
            <person name="Sun Q."/>
            <person name="Mori K."/>
        </authorList>
    </citation>
    <scope>NUCLEOTIDE SEQUENCE [LARGE SCALE GENOMIC DNA]</scope>
    <source>
        <strain evidence="9 10">TBRC 0563</strain>
    </source>
</reference>
<dbReference type="PANTHER" id="PTHR30472">
    <property type="entry name" value="FERRIC ENTEROBACTIN TRANSPORT SYSTEM PERMEASE PROTEIN"/>
    <property type="match status" value="1"/>
</dbReference>
<keyword evidence="3" id="KW-0813">Transport</keyword>
<gene>
    <name evidence="9" type="ORF">ACFFNX_10685</name>
</gene>
<keyword evidence="6 8" id="KW-1133">Transmembrane helix</keyword>
<dbReference type="PANTHER" id="PTHR30472:SF24">
    <property type="entry name" value="FERRIC ENTEROBACTIN TRANSPORT SYSTEM PERMEASE PROTEIN FEPG"/>
    <property type="match status" value="1"/>
</dbReference>
<dbReference type="Proteomes" id="UP001589627">
    <property type="component" value="Unassembled WGS sequence"/>
</dbReference>
<organism evidence="9 10">
    <name type="scientific">Actinoallomurus acaciae</name>
    <dbReference type="NCBI Taxonomy" id="502577"/>
    <lineage>
        <taxon>Bacteria</taxon>
        <taxon>Bacillati</taxon>
        <taxon>Actinomycetota</taxon>
        <taxon>Actinomycetes</taxon>
        <taxon>Streptosporangiales</taxon>
        <taxon>Thermomonosporaceae</taxon>
        <taxon>Actinoallomurus</taxon>
    </lineage>
</organism>
<feature type="transmembrane region" description="Helical" evidence="8">
    <location>
        <begin position="75"/>
        <end position="93"/>
    </location>
</feature>
<keyword evidence="10" id="KW-1185">Reference proteome</keyword>
<evidence type="ECO:0000256" key="4">
    <source>
        <dbReference type="ARBA" id="ARBA00022475"/>
    </source>
</evidence>
<name>A0ABV5YDC9_9ACTN</name>
<dbReference type="InterPro" id="IPR000522">
    <property type="entry name" value="ABC_transptr_permease_BtuC"/>
</dbReference>
<sequence>MWVLRTPSGRLSLQVRRRTVWVSLALLLASAAIGFWTLVTGSYTAPVGDVLTVLTGGDGPRGLTQTVVNIRLPRLVGAAFVGAALGVSGALFQSVSRNPLGSPDIIGFTSGSATGAIAAILILHGSSAEIAAGAFAGGVLTAVVVYALTARHGLSGFRLILTGIGVSALLKGVDSYLITRADLTDAETAQRWLSGSLNATQWAALAAPGLMLVVLVVVAVALGPRLTVLELGDETAQARGVPVRSTRVAALFVGVALVAAATAVAGPVVFVALAAPHIARRLTRAPGPVPVPSALTGILLVVASDLAVQRVVAPLQLPVGVGTAVIGGGYLMWLLITQVRRRSP</sequence>
<evidence type="ECO:0000313" key="10">
    <source>
        <dbReference type="Proteomes" id="UP001589627"/>
    </source>
</evidence>
<dbReference type="SUPFAM" id="SSF81345">
    <property type="entry name" value="ABC transporter involved in vitamin B12 uptake, BtuC"/>
    <property type="match status" value="1"/>
</dbReference>
<evidence type="ECO:0000256" key="1">
    <source>
        <dbReference type="ARBA" id="ARBA00004651"/>
    </source>
</evidence>
<feature type="transmembrane region" description="Helical" evidence="8">
    <location>
        <begin position="248"/>
        <end position="273"/>
    </location>
</feature>
<dbReference type="InterPro" id="IPR037294">
    <property type="entry name" value="ABC_BtuC-like"/>
</dbReference>
<feature type="transmembrane region" description="Helical" evidence="8">
    <location>
        <begin position="130"/>
        <end position="149"/>
    </location>
</feature>
<proteinExistence type="inferred from homology"/>
<evidence type="ECO:0000313" key="9">
    <source>
        <dbReference type="EMBL" id="MFB9832653.1"/>
    </source>
</evidence>
<feature type="transmembrane region" description="Helical" evidence="8">
    <location>
        <begin position="20"/>
        <end position="39"/>
    </location>
</feature>
<dbReference type="EMBL" id="JBHLZP010000056">
    <property type="protein sequence ID" value="MFB9832653.1"/>
    <property type="molecule type" value="Genomic_DNA"/>
</dbReference>
<dbReference type="Gene3D" id="1.10.3470.10">
    <property type="entry name" value="ABC transporter involved in vitamin B12 uptake, BtuC"/>
    <property type="match status" value="1"/>
</dbReference>
<evidence type="ECO:0000256" key="7">
    <source>
        <dbReference type="ARBA" id="ARBA00023136"/>
    </source>
</evidence>
<evidence type="ECO:0000256" key="2">
    <source>
        <dbReference type="ARBA" id="ARBA00007935"/>
    </source>
</evidence>
<dbReference type="RefSeq" id="WP_378198757.1">
    <property type="nucleotide sequence ID" value="NZ_JBHLZP010000056.1"/>
</dbReference>
<dbReference type="CDD" id="cd06550">
    <property type="entry name" value="TM_ABC_iron-siderophores_like"/>
    <property type="match status" value="1"/>
</dbReference>
<keyword evidence="7 8" id="KW-0472">Membrane</keyword>
<dbReference type="Pfam" id="PF01032">
    <property type="entry name" value="FecCD"/>
    <property type="match status" value="1"/>
</dbReference>
<keyword evidence="4" id="KW-1003">Cell membrane</keyword>
<feature type="transmembrane region" description="Helical" evidence="8">
    <location>
        <begin position="315"/>
        <end position="336"/>
    </location>
</feature>
<evidence type="ECO:0000256" key="8">
    <source>
        <dbReference type="SAM" id="Phobius"/>
    </source>
</evidence>